<evidence type="ECO:0008006" key="3">
    <source>
        <dbReference type="Google" id="ProtNLM"/>
    </source>
</evidence>
<proteinExistence type="predicted"/>
<protein>
    <recommendedName>
        <fullName evidence="3">DUF4352 domain-containing protein</fullName>
    </recommendedName>
</protein>
<dbReference type="RefSeq" id="WP_236456488.1">
    <property type="nucleotide sequence ID" value="NZ_CBCSGE010000011.1"/>
</dbReference>
<reference evidence="1 2" key="1">
    <citation type="submission" date="2024-09" db="EMBL/GenBank/DDBJ databases">
        <authorList>
            <person name="Sun Q."/>
            <person name="Mori K."/>
        </authorList>
    </citation>
    <scope>NUCLEOTIDE SEQUENCE [LARGE SCALE GENOMIC DNA]</scope>
    <source>
        <strain evidence="1 2">CECT 7955</strain>
    </source>
</reference>
<dbReference type="EMBL" id="JBHMEY010000010">
    <property type="protein sequence ID" value="MFB9095785.1"/>
    <property type="molecule type" value="Genomic_DNA"/>
</dbReference>
<keyword evidence="2" id="KW-1185">Reference proteome</keyword>
<accession>A0ABV5GLN4</accession>
<comment type="caution">
    <text evidence="1">The sequence shown here is derived from an EMBL/GenBank/DDBJ whole genome shotgun (WGS) entry which is preliminary data.</text>
</comment>
<evidence type="ECO:0000313" key="2">
    <source>
        <dbReference type="Proteomes" id="UP001589607"/>
    </source>
</evidence>
<organism evidence="1 2">
    <name type="scientific">Flavobacterium jumunjinense</name>
    <dbReference type="NCBI Taxonomy" id="998845"/>
    <lineage>
        <taxon>Bacteria</taxon>
        <taxon>Pseudomonadati</taxon>
        <taxon>Bacteroidota</taxon>
        <taxon>Flavobacteriia</taxon>
        <taxon>Flavobacteriales</taxon>
        <taxon>Flavobacteriaceae</taxon>
        <taxon>Flavobacterium</taxon>
    </lineage>
</organism>
<sequence length="166" mass="18898">MKKTLIFFTIFVVVLFLIISYKNPIIGKYIVGSARIIGEKTKSEVYCNQLKIDDAKLFLSKSNFEETEKRNHYILYFRNVKAFEGIPVVIVDIESNSVCIPNASLKDYDIVLGSLFQSESGAKVMIPIDNELKGLNFDPDLKVSFKKISFHLLVNNEIREIVIDIG</sequence>
<evidence type="ECO:0000313" key="1">
    <source>
        <dbReference type="EMBL" id="MFB9095785.1"/>
    </source>
</evidence>
<gene>
    <name evidence="1" type="ORF">ACFFVF_04605</name>
</gene>
<name>A0ABV5GLN4_9FLAO</name>
<dbReference type="Proteomes" id="UP001589607">
    <property type="component" value="Unassembled WGS sequence"/>
</dbReference>